<dbReference type="Pfam" id="PF13489">
    <property type="entry name" value="Methyltransf_23"/>
    <property type="match status" value="1"/>
</dbReference>
<organism evidence="1 2">
    <name type="scientific">Dyadobacter arcticus</name>
    <dbReference type="NCBI Taxonomy" id="1078754"/>
    <lineage>
        <taxon>Bacteria</taxon>
        <taxon>Pseudomonadati</taxon>
        <taxon>Bacteroidota</taxon>
        <taxon>Cytophagia</taxon>
        <taxon>Cytophagales</taxon>
        <taxon>Spirosomataceae</taxon>
        <taxon>Dyadobacter</taxon>
    </lineage>
</organism>
<keyword evidence="1" id="KW-0489">Methyltransferase</keyword>
<evidence type="ECO:0000313" key="1">
    <source>
        <dbReference type="EMBL" id="NIJ52320.1"/>
    </source>
</evidence>
<dbReference type="Gene3D" id="3.40.50.150">
    <property type="entry name" value="Vaccinia Virus protein VP39"/>
    <property type="match status" value="1"/>
</dbReference>
<name>A0ABX0UL26_9BACT</name>
<dbReference type="SUPFAM" id="SSF53335">
    <property type="entry name" value="S-adenosyl-L-methionine-dependent methyltransferases"/>
    <property type="match status" value="1"/>
</dbReference>
<dbReference type="GO" id="GO:0008168">
    <property type="term" value="F:methyltransferase activity"/>
    <property type="evidence" value="ECO:0007669"/>
    <property type="project" value="UniProtKB-KW"/>
</dbReference>
<accession>A0ABX0UL26</accession>
<dbReference type="GO" id="GO:0032259">
    <property type="term" value="P:methylation"/>
    <property type="evidence" value="ECO:0007669"/>
    <property type="project" value="UniProtKB-KW"/>
</dbReference>
<evidence type="ECO:0000313" key="2">
    <source>
        <dbReference type="Proteomes" id="UP001179181"/>
    </source>
</evidence>
<sequence length="235" mass="27406">MEHFHQFQESEKAGYEICILCGTYHSKDPLSAEHLYENNYWSHKNGRSTIDEQIINLTSYSENNTISKIDKVLGLVNNKGNILEIGCAPGILMGQLRDRGHKMIGIEPDKMYNEDIKRISENAGIVMNGYFPECMESFQDNYFDHIIAMDVFEHIEDHSSFLSTCKRLLKYGGKLILMSPIIMSDGLFRERDFIAPEHIWIFTQRFLENILPDYFSRIQFDRWIVGHEIIICNKL</sequence>
<dbReference type="RefSeq" id="WP_167268527.1">
    <property type="nucleotide sequence ID" value="NZ_JAASQJ010000001.1"/>
</dbReference>
<dbReference type="Proteomes" id="UP001179181">
    <property type="component" value="Unassembled WGS sequence"/>
</dbReference>
<comment type="caution">
    <text evidence="1">The sequence shown here is derived from an EMBL/GenBank/DDBJ whole genome shotgun (WGS) entry which is preliminary data.</text>
</comment>
<gene>
    <name evidence="1" type="ORF">FHS68_001476</name>
</gene>
<protein>
    <submittedName>
        <fullName evidence="1">2-polyprenyl-3-methyl-5-hydroxy-6-metoxy-1, 4-benzoquinol methylase</fullName>
    </submittedName>
</protein>
<dbReference type="CDD" id="cd02440">
    <property type="entry name" value="AdoMet_MTases"/>
    <property type="match status" value="1"/>
</dbReference>
<keyword evidence="2" id="KW-1185">Reference proteome</keyword>
<dbReference type="InterPro" id="IPR029063">
    <property type="entry name" value="SAM-dependent_MTases_sf"/>
</dbReference>
<dbReference type="EMBL" id="JAASQJ010000001">
    <property type="protein sequence ID" value="NIJ52320.1"/>
    <property type="molecule type" value="Genomic_DNA"/>
</dbReference>
<reference evidence="1 2" key="1">
    <citation type="submission" date="2020-03" db="EMBL/GenBank/DDBJ databases">
        <title>Genomic Encyclopedia of Type Strains, Phase IV (KMG-IV): sequencing the most valuable type-strain genomes for metagenomic binning, comparative biology and taxonomic classification.</title>
        <authorList>
            <person name="Goeker M."/>
        </authorList>
    </citation>
    <scope>NUCLEOTIDE SEQUENCE [LARGE SCALE GENOMIC DNA]</scope>
    <source>
        <strain evidence="1 2">DSM 102865</strain>
    </source>
</reference>
<dbReference type="PANTHER" id="PTHR43861">
    <property type="entry name" value="TRANS-ACONITATE 2-METHYLTRANSFERASE-RELATED"/>
    <property type="match status" value="1"/>
</dbReference>
<proteinExistence type="predicted"/>
<keyword evidence="1" id="KW-0808">Transferase</keyword>